<comment type="caution">
    <text evidence="2">The sequence shown here is derived from an EMBL/GenBank/DDBJ whole genome shotgun (WGS) entry which is preliminary data.</text>
</comment>
<accession>A0A9P1G3Y4</accession>
<organism evidence="2">
    <name type="scientific">Cladocopium goreaui</name>
    <dbReference type="NCBI Taxonomy" id="2562237"/>
    <lineage>
        <taxon>Eukaryota</taxon>
        <taxon>Sar</taxon>
        <taxon>Alveolata</taxon>
        <taxon>Dinophyceae</taxon>
        <taxon>Suessiales</taxon>
        <taxon>Symbiodiniaceae</taxon>
        <taxon>Cladocopium</taxon>
    </lineage>
</organism>
<dbReference type="AlphaFoldDB" id="A0A9P1G3Y4"/>
<dbReference type="EMBL" id="CAMXCT030002213">
    <property type="protein sequence ID" value="CAL4783784.1"/>
    <property type="molecule type" value="Genomic_DNA"/>
</dbReference>
<protein>
    <recommendedName>
        <fullName evidence="1">DZANK-type domain-containing protein</fullName>
    </recommendedName>
</protein>
<feature type="domain" description="DZANK-type" evidence="1">
    <location>
        <begin position="243"/>
        <end position="298"/>
    </location>
</feature>
<proteinExistence type="predicted"/>
<evidence type="ECO:0000313" key="4">
    <source>
        <dbReference type="Proteomes" id="UP001152797"/>
    </source>
</evidence>
<gene>
    <name evidence="2" type="ORF">C1SCF055_LOCUS22947</name>
</gene>
<dbReference type="Pfam" id="PF12773">
    <property type="entry name" value="DZR"/>
    <property type="match status" value="1"/>
</dbReference>
<name>A0A9P1G3Y4_9DINO</name>
<reference evidence="3" key="2">
    <citation type="submission" date="2024-04" db="EMBL/GenBank/DDBJ databases">
        <authorList>
            <person name="Chen Y."/>
            <person name="Shah S."/>
            <person name="Dougan E. K."/>
            <person name="Thang M."/>
            <person name="Chan C."/>
        </authorList>
    </citation>
    <scope>NUCLEOTIDE SEQUENCE [LARGE SCALE GENOMIC DNA]</scope>
</reference>
<sequence length="302" mass="32894">MTLQRMERHQQVPVKVTAFRQFASNLVTQLMEQLCVEFEREVSTLTEDLVLYQAELARCGELLAHQLGRERQLHGMLENIAGNTGNLAASAGELGKSGSNEAFRRQMHELVEQLFGHSTHLLSNTVNGVNEAHSVAYNHLTLAKELQNHAQNTEQELNRIMSLLGASPVVSTPRSEISQAKAIPVPTHPVQTLTTGSPFPPGMPRQLPSPPVLGTMNMAMMPGTARNGGAVCGSPGSEVESNCIKCGNAYAADSIFCRRCGHKRMEASPSHGKIEVVTCARCGNAYADADSQFCRRCGHKRH</sequence>
<evidence type="ECO:0000313" key="2">
    <source>
        <dbReference type="EMBL" id="CAI3996472.1"/>
    </source>
</evidence>
<dbReference type="EMBL" id="CAMXCT020002213">
    <property type="protein sequence ID" value="CAL1149847.1"/>
    <property type="molecule type" value="Genomic_DNA"/>
</dbReference>
<evidence type="ECO:0000313" key="3">
    <source>
        <dbReference type="EMBL" id="CAL1149847.1"/>
    </source>
</evidence>
<evidence type="ECO:0000259" key="1">
    <source>
        <dbReference type="Pfam" id="PF12773"/>
    </source>
</evidence>
<dbReference type="Proteomes" id="UP001152797">
    <property type="component" value="Unassembled WGS sequence"/>
</dbReference>
<dbReference type="InterPro" id="IPR025874">
    <property type="entry name" value="DZR"/>
</dbReference>
<dbReference type="EMBL" id="CAMXCT010002213">
    <property type="protein sequence ID" value="CAI3996472.1"/>
    <property type="molecule type" value="Genomic_DNA"/>
</dbReference>
<reference evidence="2" key="1">
    <citation type="submission" date="2022-10" db="EMBL/GenBank/DDBJ databases">
        <authorList>
            <person name="Chen Y."/>
            <person name="Dougan E. K."/>
            <person name="Chan C."/>
            <person name="Rhodes N."/>
            <person name="Thang M."/>
        </authorList>
    </citation>
    <scope>NUCLEOTIDE SEQUENCE</scope>
</reference>
<keyword evidence="4" id="KW-1185">Reference proteome</keyword>